<dbReference type="Proteomes" id="UP000265520">
    <property type="component" value="Unassembled WGS sequence"/>
</dbReference>
<dbReference type="InterPro" id="IPR025724">
    <property type="entry name" value="GAG-pre-integrase_dom"/>
</dbReference>
<dbReference type="AlphaFoldDB" id="A0A392M7Y2"/>
<sequence>MSEEKLVRKILRSLPTRFDMKVTAVEEANDISEMKVEELIGSLKTFEVAINEKSESKFKSIAFVSNAGDNETKDGDVGDNISDSIALIGKQLNRVIQRMEKKSGTNVKANQLNINKGTSTQKKIREEDQGYQGRVQCHECEGFGHIKPDCPNFIRRRALAASWSDGDTDSEDEHVSAKCVRALTGVCADDPSTELSYKELVAFYKQACEENQELTRRIETQQKEIESMIKEKDGLYDSIFRLKDEKESLLADMEDLDIEVRVLKYKIESIKQDLSDERPGEPFSLEKLTLDPHKKKGHKLQHLSQHPRPGVKAKYEEKRCHYCGEKGHIKAFCYVLQRDKQDTESSEGSKKAWKPKSEASLIAHTSLRVTSKDDWYFDSGCSKHMTGAGGILTKFTPQPTSYVTFGDGSKGEIKGKGKIVSNNLPNLDDVLLVNGLTANLISISQLCDLNLRVNFTKEGCIVTNDNKEVIMKGVRSKDNCYLWVPIDYKVLSTCLMSKEDDVKLWHQKLGHLHLRGMKKIISKEAIRGLPQLSIKEDTVCGECQIGKQVKTSHPKLQHLSSTRVLKLLHMDLMGPMQLESIGGKRYALVVVDDFSRYTWIEFLKEKSETFGIFRELCLQVQNEKSTTVVKIRSDHGREFENGMFYELCASEGIKHEFSSPITPQQNGIVERKNRTIQESARVMLHAKQLPYHFWGEAMNTA</sequence>
<dbReference type="Pfam" id="PF13976">
    <property type="entry name" value="gag_pre-integrs"/>
    <property type="match status" value="1"/>
</dbReference>
<keyword evidence="1 4" id="KW-0645">Protease</keyword>
<reference evidence="4 5" key="1">
    <citation type="journal article" date="2018" name="Front. Plant Sci.">
        <title>Red Clover (Trifolium pratense) and Zigzag Clover (T. medium) - A Picture of Genomic Similarities and Differences.</title>
        <authorList>
            <person name="Dluhosova J."/>
            <person name="Istvanek J."/>
            <person name="Nedelnik J."/>
            <person name="Repkova J."/>
        </authorList>
    </citation>
    <scope>NUCLEOTIDE SEQUENCE [LARGE SCALE GENOMIC DNA]</scope>
    <source>
        <strain evidence="5">cv. 10/8</strain>
        <tissue evidence="4">Leaf</tissue>
    </source>
</reference>
<keyword evidence="1 4" id="KW-0378">Hydrolase</keyword>
<gene>
    <name evidence="4" type="ORF">A2U01_0004148</name>
</gene>
<dbReference type="GO" id="GO:0006508">
    <property type="term" value="P:proteolysis"/>
    <property type="evidence" value="ECO:0007669"/>
    <property type="project" value="UniProtKB-KW"/>
</dbReference>
<dbReference type="SMART" id="SM00343">
    <property type="entry name" value="ZnF_C2HC"/>
    <property type="match status" value="2"/>
</dbReference>
<organism evidence="4 5">
    <name type="scientific">Trifolium medium</name>
    <dbReference type="NCBI Taxonomy" id="97028"/>
    <lineage>
        <taxon>Eukaryota</taxon>
        <taxon>Viridiplantae</taxon>
        <taxon>Streptophyta</taxon>
        <taxon>Embryophyta</taxon>
        <taxon>Tracheophyta</taxon>
        <taxon>Spermatophyta</taxon>
        <taxon>Magnoliopsida</taxon>
        <taxon>eudicotyledons</taxon>
        <taxon>Gunneridae</taxon>
        <taxon>Pentapetalae</taxon>
        <taxon>rosids</taxon>
        <taxon>fabids</taxon>
        <taxon>Fabales</taxon>
        <taxon>Fabaceae</taxon>
        <taxon>Papilionoideae</taxon>
        <taxon>50 kb inversion clade</taxon>
        <taxon>NPAAA clade</taxon>
        <taxon>Hologalegina</taxon>
        <taxon>IRL clade</taxon>
        <taxon>Trifolieae</taxon>
        <taxon>Trifolium</taxon>
    </lineage>
</organism>
<dbReference type="InterPro" id="IPR036397">
    <property type="entry name" value="RNaseH_sf"/>
</dbReference>
<dbReference type="GO" id="GO:0008270">
    <property type="term" value="F:zinc ion binding"/>
    <property type="evidence" value="ECO:0007669"/>
    <property type="project" value="InterPro"/>
</dbReference>
<protein>
    <submittedName>
        <fullName evidence="4">Gag-protease polyprotein</fullName>
    </submittedName>
</protein>
<feature type="coiled-coil region" evidence="2">
    <location>
        <begin position="204"/>
        <end position="273"/>
    </location>
</feature>
<feature type="domain" description="Integrase catalytic" evidence="3">
    <location>
        <begin position="550"/>
        <end position="701"/>
    </location>
</feature>
<accession>A0A392M7Y2</accession>
<dbReference type="PANTHER" id="PTHR42648:SF21">
    <property type="entry name" value="CYSTEINE-RICH RLK (RECEPTOR-LIKE PROTEIN KINASE) 8"/>
    <property type="match status" value="1"/>
</dbReference>
<dbReference type="InterPro" id="IPR001878">
    <property type="entry name" value="Znf_CCHC"/>
</dbReference>
<dbReference type="EMBL" id="LXQA010005002">
    <property type="protein sequence ID" value="MCH83329.1"/>
    <property type="molecule type" value="Genomic_DNA"/>
</dbReference>
<dbReference type="GO" id="GO:0003676">
    <property type="term" value="F:nucleic acid binding"/>
    <property type="evidence" value="ECO:0007669"/>
    <property type="project" value="InterPro"/>
</dbReference>
<dbReference type="GO" id="GO:0008233">
    <property type="term" value="F:peptidase activity"/>
    <property type="evidence" value="ECO:0007669"/>
    <property type="project" value="UniProtKB-KW"/>
</dbReference>
<evidence type="ECO:0000313" key="5">
    <source>
        <dbReference type="Proteomes" id="UP000265520"/>
    </source>
</evidence>
<keyword evidence="5" id="KW-1185">Reference proteome</keyword>
<dbReference type="InterPro" id="IPR054722">
    <property type="entry name" value="PolX-like_BBD"/>
</dbReference>
<dbReference type="Gene3D" id="3.30.420.10">
    <property type="entry name" value="Ribonuclease H-like superfamily/Ribonuclease H"/>
    <property type="match status" value="1"/>
</dbReference>
<comment type="caution">
    <text evidence="4">The sequence shown here is derived from an EMBL/GenBank/DDBJ whole genome shotgun (WGS) entry which is preliminary data.</text>
</comment>
<dbReference type="Pfam" id="PF22936">
    <property type="entry name" value="Pol_BBD"/>
    <property type="match status" value="1"/>
</dbReference>
<dbReference type="Pfam" id="PF00665">
    <property type="entry name" value="rve"/>
    <property type="match status" value="1"/>
</dbReference>
<dbReference type="InterPro" id="IPR001584">
    <property type="entry name" value="Integrase_cat-core"/>
</dbReference>
<name>A0A392M7Y2_9FABA</name>
<dbReference type="SUPFAM" id="SSF53098">
    <property type="entry name" value="Ribonuclease H-like"/>
    <property type="match status" value="1"/>
</dbReference>
<dbReference type="PANTHER" id="PTHR42648">
    <property type="entry name" value="TRANSPOSASE, PUTATIVE-RELATED"/>
    <property type="match status" value="1"/>
</dbReference>
<proteinExistence type="predicted"/>
<dbReference type="InterPro" id="IPR012337">
    <property type="entry name" value="RNaseH-like_sf"/>
</dbReference>
<dbReference type="GO" id="GO:0015074">
    <property type="term" value="P:DNA integration"/>
    <property type="evidence" value="ECO:0007669"/>
    <property type="project" value="InterPro"/>
</dbReference>
<evidence type="ECO:0000313" key="4">
    <source>
        <dbReference type="EMBL" id="MCH83329.1"/>
    </source>
</evidence>
<dbReference type="InterPro" id="IPR039537">
    <property type="entry name" value="Retrotran_Ty1/copia-like"/>
</dbReference>
<keyword evidence="2" id="KW-0175">Coiled coil</keyword>
<evidence type="ECO:0000256" key="1">
    <source>
        <dbReference type="ARBA" id="ARBA00022670"/>
    </source>
</evidence>
<feature type="non-terminal residue" evidence="4">
    <location>
        <position position="701"/>
    </location>
</feature>
<dbReference type="SUPFAM" id="SSF57756">
    <property type="entry name" value="Retrovirus zinc finger-like domains"/>
    <property type="match status" value="1"/>
</dbReference>
<dbReference type="PROSITE" id="PS50994">
    <property type="entry name" value="INTEGRASE"/>
    <property type="match status" value="1"/>
</dbReference>
<dbReference type="InterPro" id="IPR036875">
    <property type="entry name" value="Znf_CCHC_sf"/>
</dbReference>
<evidence type="ECO:0000259" key="3">
    <source>
        <dbReference type="PROSITE" id="PS50994"/>
    </source>
</evidence>
<evidence type="ECO:0000256" key="2">
    <source>
        <dbReference type="SAM" id="Coils"/>
    </source>
</evidence>